<keyword evidence="2" id="KW-0812">Transmembrane</keyword>
<dbReference type="Proteomes" id="UP000746595">
    <property type="component" value="Unassembled WGS sequence"/>
</dbReference>
<feature type="region of interest" description="Disordered" evidence="1">
    <location>
        <begin position="52"/>
        <end position="81"/>
    </location>
</feature>
<sequence>MAQKQVRSTQPSARVFRRRRLAVLISLLVVLGLLAWAGFGIAALLRPDSAPGSVTDPSAVGAPGATTGTTEEQQSSSEPTGCLEGDVAVIASTVQSTHGPSENPVLVMSIKNQGKFDCMVDVGTSQQEFAVMSGKDRIFATSDCVQDPTDTNIVIKSGASETARFTWTRVRSAPGCKVVNSKPRPGTYGFTAKLGEISSETVKFELK</sequence>
<reference evidence="3 4" key="1">
    <citation type="submission" date="2020-04" db="EMBL/GenBank/DDBJ databases">
        <title>Paeniglutamicibacter sp. ANT13_2, a novel actinomycete isolated from sediment in Antarctica.</title>
        <authorList>
            <person name="Sakdapetsiri C."/>
            <person name="Pinyakong O."/>
        </authorList>
    </citation>
    <scope>NUCLEOTIDE SEQUENCE [LARGE SCALE GENOMIC DNA]</scope>
    <source>
        <strain evidence="3 4">ANT13_2</strain>
    </source>
</reference>
<keyword evidence="4" id="KW-1185">Reference proteome</keyword>
<organism evidence="3 4">
    <name type="scientific">Paeniglutamicibacter terrestris</name>
    <dbReference type="NCBI Taxonomy" id="2723403"/>
    <lineage>
        <taxon>Bacteria</taxon>
        <taxon>Bacillati</taxon>
        <taxon>Actinomycetota</taxon>
        <taxon>Actinomycetes</taxon>
        <taxon>Micrococcales</taxon>
        <taxon>Micrococcaceae</taxon>
        <taxon>Paeniglutamicibacter</taxon>
    </lineage>
</organism>
<keyword evidence="2" id="KW-1133">Transmembrane helix</keyword>
<comment type="caution">
    <text evidence="3">The sequence shown here is derived from an EMBL/GenBank/DDBJ whole genome shotgun (WGS) entry which is preliminary data.</text>
</comment>
<evidence type="ECO:0000313" key="3">
    <source>
        <dbReference type="EMBL" id="NKG21298.1"/>
    </source>
</evidence>
<gene>
    <name evidence="3" type="ORF">HED64_11355</name>
</gene>
<dbReference type="EMBL" id="JAAWVT010000004">
    <property type="protein sequence ID" value="NKG21298.1"/>
    <property type="molecule type" value="Genomic_DNA"/>
</dbReference>
<feature type="compositionally biased region" description="Low complexity" evidence="1">
    <location>
        <begin position="57"/>
        <end position="81"/>
    </location>
</feature>
<evidence type="ECO:0000256" key="2">
    <source>
        <dbReference type="SAM" id="Phobius"/>
    </source>
</evidence>
<evidence type="ECO:0000313" key="4">
    <source>
        <dbReference type="Proteomes" id="UP000746595"/>
    </source>
</evidence>
<dbReference type="RefSeq" id="WP_168152098.1">
    <property type="nucleotide sequence ID" value="NZ_JAAWVT010000004.1"/>
</dbReference>
<evidence type="ECO:0000256" key="1">
    <source>
        <dbReference type="SAM" id="MobiDB-lite"/>
    </source>
</evidence>
<proteinExistence type="predicted"/>
<feature type="transmembrane region" description="Helical" evidence="2">
    <location>
        <begin position="21"/>
        <end position="45"/>
    </location>
</feature>
<evidence type="ECO:0008006" key="5">
    <source>
        <dbReference type="Google" id="ProtNLM"/>
    </source>
</evidence>
<name>A0ABX1G4W5_9MICC</name>
<accession>A0ABX1G4W5</accession>
<keyword evidence="2" id="KW-0472">Membrane</keyword>
<protein>
    <recommendedName>
        <fullName evidence="5">DUF4232 domain-containing protein</fullName>
    </recommendedName>
</protein>